<accession>A0ABM9F8M6</accession>
<dbReference type="NCBIfam" id="NF007848">
    <property type="entry name" value="PRK10557.1"/>
    <property type="match status" value="1"/>
</dbReference>
<dbReference type="PANTHER" id="PTHR39583">
    <property type="entry name" value="TYPE II SECRETION SYSTEM PROTEIN J-RELATED"/>
    <property type="match status" value="1"/>
</dbReference>
<dbReference type="InterPro" id="IPR016419">
    <property type="entry name" value="Prepilin_Pept-dep_B_prd"/>
</dbReference>
<keyword evidence="5" id="KW-0472">Membrane</keyword>
<dbReference type="PANTHER" id="PTHR39583:SF3">
    <property type="entry name" value="PREPILIN PEPTIDASE-DEPENDENT PROTEIN B"/>
    <property type="match status" value="1"/>
</dbReference>
<comment type="subcellular location">
    <subcellularLocation>
        <location evidence="1">Membrane</location>
        <topology evidence="1">Single-pass membrane protein</topology>
    </subcellularLocation>
</comment>
<evidence type="ECO:0000256" key="1">
    <source>
        <dbReference type="ARBA" id="ARBA00004167"/>
    </source>
</evidence>
<keyword evidence="2" id="KW-0488">Methylation</keyword>
<organism evidence="6 7">
    <name type="scientific">Pseudocitrobacter vendiensis</name>
    <dbReference type="NCBI Taxonomy" id="2488306"/>
    <lineage>
        <taxon>Bacteria</taxon>
        <taxon>Pseudomonadati</taxon>
        <taxon>Pseudomonadota</taxon>
        <taxon>Gammaproteobacteria</taxon>
        <taxon>Enterobacterales</taxon>
        <taxon>Enterobacteriaceae</taxon>
        <taxon>Pseudocitrobacter</taxon>
    </lineage>
</organism>
<dbReference type="Proteomes" id="UP001152651">
    <property type="component" value="Unassembled WGS sequence"/>
</dbReference>
<dbReference type="RefSeq" id="WP_253897785.1">
    <property type="nucleotide sequence ID" value="NZ_CALSBS010000007.1"/>
</dbReference>
<dbReference type="PROSITE" id="PS00409">
    <property type="entry name" value="PROKAR_NTER_METHYL"/>
    <property type="match status" value="1"/>
</dbReference>
<dbReference type="NCBIfam" id="TIGR02532">
    <property type="entry name" value="IV_pilin_GFxxxE"/>
    <property type="match status" value="1"/>
</dbReference>
<dbReference type="InterPro" id="IPR051621">
    <property type="entry name" value="T2SS_protein_J"/>
</dbReference>
<comment type="caution">
    <text evidence="6">The sequence shown here is derived from an EMBL/GenBank/DDBJ whole genome shotgun (WGS) entry which is preliminary data.</text>
</comment>
<dbReference type="EMBL" id="CALSBS010000007">
    <property type="protein sequence ID" value="CAH6637140.1"/>
    <property type="molecule type" value="Genomic_DNA"/>
</dbReference>
<evidence type="ECO:0000256" key="3">
    <source>
        <dbReference type="ARBA" id="ARBA00022692"/>
    </source>
</evidence>
<dbReference type="InterPro" id="IPR012902">
    <property type="entry name" value="N_methyl_site"/>
</dbReference>
<protein>
    <submittedName>
        <fullName evidence="6">Prepilin peptidase-dependent protein</fullName>
    </submittedName>
</protein>
<dbReference type="PIRSF" id="PIRSF004525">
    <property type="entry name" value="Pilin_peptidase-dep_B_prd"/>
    <property type="match status" value="1"/>
</dbReference>
<sequence>MPVMMRGFSLLEVLISMAISSVLLLGASRFLPALQRGILQQTRQQALDDEVWQRLYTVAKHLQRAGYCYGECQGEALELAQQGQCVIIRWDANSDGIWQASPMTDADSIGFRLQKGVLETLRGASSCEGKGWDKMTDPATVTITHFQVTRQNSAGFPPELTVALSASGIHGAGNVNALYSVTGYNL</sequence>
<evidence type="ECO:0000256" key="5">
    <source>
        <dbReference type="ARBA" id="ARBA00023136"/>
    </source>
</evidence>
<reference evidence="6" key="1">
    <citation type="submission" date="2022-05" db="EMBL/GenBank/DDBJ databases">
        <authorList>
            <person name="Blom J."/>
        </authorList>
    </citation>
    <scope>NUCLEOTIDE SEQUENCE</scope>
    <source>
        <strain evidence="6">Type strain: CPO20170097</strain>
    </source>
</reference>
<keyword evidence="3" id="KW-0812">Transmembrane</keyword>
<evidence type="ECO:0000256" key="2">
    <source>
        <dbReference type="ARBA" id="ARBA00022481"/>
    </source>
</evidence>
<evidence type="ECO:0000313" key="6">
    <source>
        <dbReference type="EMBL" id="CAH6637140.1"/>
    </source>
</evidence>
<evidence type="ECO:0000256" key="4">
    <source>
        <dbReference type="ARBA" id="ARBA00022989"/>
    </source>
</evidence>
<dbReference type="Pfam" id="PF07963">
    <property type="entry name" value="N_methyl"/>
    <property type="match status" value="1"/>
</dbReference>
<keyword evidence="7" id="KW-1185">Reference proteome</keyword>
<name>A0ABM9F8M6_9ENTR</name>
<proteinExistence type="predicted"/>
<gene>
    <name evidence="6" type="ORF">FBBNIHIM_09985</name>
</gene>
<keyword evidence="4" id="KW-1133">Transmembrane helix</keyword>
<evidence type="ECO:0000313" key="7">
    <source>
        <dbReference type="Proteomes" id="UP001152651"/>
    </source>
</evidence>